<sequence length="128" mass="14467">MSAMAWLSPCVCLCLPWLPIHSIDDKWRFQVSSLSHILGWWPNNCIRPCPNQTKPTRGACRLWPSAFDDDDADGNPSTSPLTLQNMYECSTSSSICSIISIHPMHHAYMYYTVDTTAPQSSVNCHHRI</sequence>
<dbReference type="InParanoid" id="A0A4V3SI34"/>
<gene>
    <name evidence="2" type="ORF">EX30DRAFT_135682</name>
</gene>
<reference evidence="2 3" key="1">
    <citation type="submission" date="2019-04" db="EMBL/GenBank/DDBJ databases">
        <title>Comparative genomics and transcriptomics to analyze fruiting body development in filamentous ascomycetes.</title>
        <authorList>
            <consortium name="DOE Joint Genome Institute"/>
            <person name="Lutkenhaus R."/>
            <person name="Traeger S."/>
            <person name="Breuer J."/>
            <person name="Kuo A."/>
            <person name="Lipzen A."/>
            <person name="Pangilinan J."/>
            <person name="Dilworth D."/>
            <person name="Sandor L."/>
            <person name="Poggeler S."/>
            <person name="Barry K."/>
            <person name="Grigoriev I.V."/>
            <person name="Nowrousian M."/>
        </authorList>
    </citation>
    <scope>NUCLEOTIDE SEQUENCE [LARGE SCALE GENOMIC DNA]</scope>
    <source>
        <strain evidence="2 3">CBS 389.68</strain>
    </source>
</reference>
<accession>A0A4V3SI34</accession>
<dbReference type="Proteomes" id="UP000298138">
    <property type="component" value="Unassembled WGS sequence"/>
</dbReference>
<keyword evidence="3" id="KW-1185">Reference proteome</keyword>
<feature type="chain" id="PRO_5020323506" description="Secreted protein" evidence="1">
    <location>
        <begin position="23"/>
        <end position="128"/>
    </location>
</feature>
<dbReference type="AlphaFoldDB" id="A0A4V3SI34"/>
<proteinExistence type="predicted"/>
<evidence type="ECO:0000313" key="2">
    <source>
        <dbReference type="EMBL" id="TGZ78554.1"/>
    </source>
</evidence>
<feature type="signal peptide" evidence="1">
    <location>
        <begin position="1"/>
        <end position="22"/>
    </location>
</feature>
<organism evidence="2 3">
    <name type="scientific">Ascodesmis nigricans</name>
    <dbReference type="NCBI Taxonomy" id="341454"/>
    <lineage>
        <taxon>Eukaryota</taxon>
        <taxon>Fungi</taxon>
        <taxon>Dikarya</taxon>
        <taxon>Ascomycota</taxon>
        <taxon>Pezizomycotina</taxon>
        <taxon>Pezizomycetes</taxon>
        <taxon>Pezizales</taxon>
        <taxon>Ascodesmidaceae</taxon>
        <taxon>Ascodesmis</taxon>
    </lineage>
</organism>
<name>A0A4V3SI34_9PEZI</name>
<evidence type="ECO:0000313" key="3">
    <source>
        <dbReference type="Proteomes" id="UP000298138"/>
    </source>
</evidence>
<evidence type="ECO:0008006" key="4">
    <source>
        <dbReference type="Google" id="ProtNLM"/>
    </source>
</evidence>
<keyword evidence="1" id="KW-0732">Signal</keyword>
<dbReference type="EMBL" id="ML220140">
    <property type="protein sequence ID" value="TGZ78554.1"/>
    <property type="molecule type" value="Genomic_DNA"/>
</dbReference>
<protein>
    <recommendedName>
        <fullName evidence="4">Secreted protein</fullName>
    </recommendedName>
</protein>
<evidence type="ECO:0000256" key="1">
    <source>
        <dbReference type="SAM" id="SignalP"/>
    </source>
</evidence>